<dbReference type="FunFam" id="2.40.50.140:FF:000303">
    <property type="entry name" value="Protection of telomeres protein 1"/>
    <property type="match status" value="1"/>
</dbReference>
<keyword evidence="8" id="KW-0539">Nucleus</keyword>
<evidence type="ECO:0000256" key="7">
    <source>
        <dbReference type="ARBA" id="ARBA00023125"/>
    </source>
</evidence>
<comment type="subcellular location">
    <subcellularLocation>
        <location evidence="2">Chromosome</location>
        <location evidence="2">Telomere</location>
    </subcellularLocation>
    <subcellularLocation>
        <location evidence="1">Nucleus</location>
    </subcellularLocation>
</comment>
<dbReference type="InterPro" id="IPR012340">
    <property type="entry name" value="NA-bd_OB-fold"/>
</dbReference>
<feature type="compositionally biased region" description="Basic and acidic residues" evidence="9">
    <location>
        <begin position="385"/>
        <end position="402"/>
    </location>
</feature>
<name>A0AAN6PJA9_9PEZI</name>
<sequence length="666" mass="74770">MPAGGFEKSAGGAGQPEPSLPPNYTEIKALLDENVSPGNFVNVIGVVKDCRLPIATSGTDYKSTITLYDLSTEDDGYDINFVIFRPAADMPQVTAGDIIVTTKAKVQRYRSNPMSLITNRTTSIRVYTASKIPKRPQSAKIALAPASKHDGHTPTADETAYVSHIHHKINKYSLPEEHEFQARAAQSLNIKQKFSLLKDVQEAKFYDLVVQVAREPYAGLSMVTLYVSDYTENPHFHPQVWQGLPESTSADGDANLPNKEWVGPYGKMSLQVTCFEPHSTFILSEVKAGDWVGLRNVQIRYGRDGQFLEGFMREERNLANTRINVHVLETTNADTIDPNFKEALRRCRDYQKQKRKQIKEIESAQVAGMKRKASASSGQETRPPNTKDRHQTESRAAGEQKETQQAINQELRLGLNDHVTCETHDAPYSTIETILEPPVHETTLNNQPASLTIPFMCAKYRARVRVVDFFPLSLEDFACSRKQTEYDVLSDNSEDSDCSSSDDDEDTAVGQRIWEWRFALQLEDPAPQTNTKEPGPRPRLWVFVDNSEAQCLTGLDAADLRRDPHTLNRLRQRMFTLWGNLEEHKVQVAERKQKEQAAPKSGNQPRLARPPLQSSPAKQDGGSGEEAVSNKPFTCCIRQYGIHEKERGEEGEWVRCFGLFGTKICG</sequence>
<dbReference type="GO" id="GO:0098505">
    <property type="term" value="F:G-rich strand telomeric DNA binding"/>
    <property type="evidence" value="ECO:0007669"/>
    <property type="project" value="TreeGrafter"/>
</dbReference>
<keyword evidence="6" id="KW-0779">Telomere</keyword>
<dbReference type="SUPFAM" id="SSF50249">
    <property type="entry name" value="Nucleic acid-binding proteins"/>
    <property type="match status" value="2"/>
</dbReference>
<dbReference type="InterPro" id="IPR028389">
    <property type="entry name" value="POT1"/>
</dbReference>
<evidence type="ECO:0000256" key="1">
    <source>
        <dbReference type="ARBA" id="ARBA00004123"/>
    </source>
</evidence>
<evidence type="ECO:0000259" key="10">
    <source>
        <dbReference type="SMART" id="SM00976"/>
    </source>
</evidence>
<dbReference type="Pfam" id="PF16686">
    <property type="entry name" value="POT1PC"/>
    <property type="match status" value="1"/>
</dbReference>
<feature type="compositionally biased region" description="Basic and acidic residues" evidence="9">
    <location>
        <begin position="588"/>
        <end position="597"/>
    </location>
</feature>
<keyword evidence="7" id="KW-0238">DNA-binding</keyword>
<dbReference type="Pfam" id="PF02765">
    <property type="entry name" value="POT1"/>
    <property type="match status" value="1"/>
</dbReference>
<evidence type="ECO:0000256" key="8">
    <source>
        <dbReference type="ARBA" id="ARBA00023242"/>
    </source>
</evidence>
<comment type="caution">
    <text evidence="11">The sequence shown here is derived from an EMBL/GenBank/DDBJ whole genome shotgun (WGS) entry which is preliminary data.</text>
</comment>
<feature type="region of interest" description="Disordered" evidence="9">
    <location>
        <begin position="356"/>
        <end position="404"/>
    </location>
</feature>
<evidence type="ECO:0000256" key="9">
    <source>
        <dbReference type="SAM" id="MobiDB-lite"/>
    </source>
</evidence>
<dbReference type="AlphaFoldDB" id="A0AAN6PJA9"/>
<dbReference type="PANTHER" id="PTHR14513">
    <property type="entry name" value="PROTECTION OF TELOMERES 1"/>
    <property type="match status" value="1"/>
</dbReference>
<accession>A0AAN6PJA9</accession>
<dbReference type="InterPro" id="IPR011564">
    <property type="entry name" value="Telomer_end-bd_POT1/Cdc13"/>
</dbReference>
<dbReference type="GO" id="GO:0010521">
    <property type="term" value="F:telomerase inhibitor activity"/>
    <property type="evidence" value="ECO:0007669"/>
    <property type="project" value="TreeGrafter"/>
</dbReference>
<proteinExistence type="inferred from homology"/>
<organism evidence="11 12">
    <name type="scientific">Parachaetomium inaequale</name>
    <dbReference type="NCBI Taxonomy" id="2588326"/>
    <lineage>
        <taxon>Eukaryota</taxon>
        <taxon>Fungi</taxon>
        <taxon>Dikarya</taxon>
        <taxon>Ascomycota</taxon>
        <taxon>Pezizomycotina</taxon>
        <taxon>Sordariomycetes</taxon>
        <taxon>Sordariomycetidae</taxon>
        <taxon>Sordariales</taxon>
        <taxon>Chaetomiaceae</taxon>
        <taxon>Parachaetomium</taxon>
    </lineage>
</organism>
<comment type="similarity">
    <text evidence="3">Belongs to the telombin family.</text>
</comment>
<dbReference type="SMART" id="SM00976">
    <property type="entry name" value="Telo_bind"/>
    <property type="match status" value="1"/>
</dbReference>
<feature type="domain" description="Telomeric single stranded DNA binding POT1/Cdc13" evidence="10">
    <location>
        <begin position="24"/>
        <end position="170"/>
    </location>
</feature>
<keyword evidence="12" id="KW-1185">Reference proteome</keyword>
<protein>
    <recommendedName>
        <fullName evidence="4">Protection of telomeres protein 1</fullName>
    </recommendedName>
</protein>
<dbReference type="GO" id="GO:0016233">
    <property type="term" value="P:telomere capping"/>
    <property type="evidence" value="ECO:0007669"/>
    <property type="project" value="TreeGrafter"/>
</dbReference>
<dbReference type="Proteomes" id="UP001303115">
    <property type="component" value="Unassembled WGS sequence"/>
</dbReference>
<dbReference type="GO" id="GO:0032210">
    <property type="term" value="P:regulation of telomere maintenance via telomerase"/>
    <property type="evidence" value="ECO:0007669"/>
    <property type="project" value="TreeGrafter"/>
</dbReference>
<dbReference type="InterPro" id="IPR032042">
    <property type="entry name" value="POT1PC"/>
</dbReference>
<evidence type="ECO:0000256" key="6">
    <source>
        <dbReference type="ARBA" id="ARBA00022895"/>
    </source>
</evidence>
<evidence type="ECO:0000313" key="12">
    <source>
        <dbReference type="Proteomes" id="UP001303115"/>
    </source>
</evidence>
<evidence type="ECO:0000256" key="4">
    <source>
        <dbReference type="ARBA" id="ARBA00015253"/>
    </source>
</evidence>
<dbReference type="CDD" id="cd04497">
    <property type="entry name" value="hPOT1_OB1_like"/>
    <property type="match status" value="1"/>
</dbReference>
<feature type="region of interest" description="Disordered" evidence="9">
    <location>
        <begin position="1"/>
        <end position="21"/>
    </location>
</feature>
<evidence type="ECO:0000313" key="11">
    <source>
        <dbReference type="EMBL" id="KAK4041807.1"/>
    </source>
</evidence>
<evidence type="ECO:0000256" key="2">
    <source>
        <dbReference type="ARBA" id="ARBA00004574"/>
    </source>
</evidence>
<dbReference type="GO" id="GO:0000783">
    <property type="term" value="C:nuclear telomere cap complex"/>
    <property type="evidence" value="ECO:0007669"/>
    <property type="project" value="TreeGrafter"/>
</dbReference>
<dbReference type="Gene3D" id="2.40.50.140">
    <property type="entry name" value="Nucleic acid-binding proteins"/>
    <property type="match status" value="2"/>
</dbReference>
<evidence type="ECO:0000256" key="5">
    <source>
        <dbReference type="ARBA" id="ARBA00022454"/>
    </source>
</evidence>
<dbReference type="PANTHER" id="PTHR14513:SF0">
    <property type="entry name" value="PROTECTION OF TELOMERES PROTEIN 1"/>
    <property type="match status" value="1"/>
</dbReference>
<keyword evidence="5" id="KW-0158">Chromosome</keyword>
<feature type="region of interest" description="Disordered" evidence="9">
    <location>
        <begin position="588"/>
        <end position="628"/>
    </location>
</feature>
<dbReference type="EMBL" id="MU854351">
    <property type="protein sequence ID" value="KAK4041807.1"/>
    <property type="molecule type" value="Genomic_DNA"/>
</dbReference>
<reference evidence="12" key="1">
    <citation type="journal article" date="2023" name="Mol. Phylogenet. Evol.">
        <title>Genome-scale phylogeny and comparative genomics of the fungal order Sordariales.</title>
        <authorList>
            <person name="Hensen N."/>
            <person name="Bonometti L."/>
            <person name="Westerberg I."/>
            <person name="Brannstrom I.O."/>
            <person name="Guillou S."/>
            <person name="Cros-Aarteil S."/>
            <person name="Calhoun S."/>
            <person name="Haridas S."/>
            <person name="Kuo A."/>
            <person name="Mondo S."/>
            <person name="Pangilinan J."/>
            <person name="Riley R."/>
            <person name="LaButti K."/>
            <person name="Andreopoulos B."/>
            <person name="Lipzen A."/>
            <person name="Chen C."/>
            <person name="Yan M."/>
            <person name="Daum C."/>
            <person name="Ng V."/>
            <person name="Clum A."/>
            <person name="Steindorff A."/>
            <person name="Ohm R.A."/>
            <person name="Martin F."/>
            <person name="Silar P."/>
            <person name="Natvig D.O."/>
            <person name="Lalanne C."/>
            <person name="Gautier V."/>
            <person name="Ament-Velasquez S.L."/>
            <person name="Kruys A."/>
            <person name="Hutchinson M.I."/>
            <person name="Powell A.J."/>
            <person name="Barry K."/>
            <person name="Miller A.N."/>
            <person name="Grigoriev I.V."/>
            <person name="Debuchy R."/>
            <person name="Gladieux P."/>
            <person name="Hiltunen Thoren M."/>
            <person name="Johannesson H."/>
        </authorList>
    </citation>
    <scope>NUCLEOTIDE SEQUENCE [LARGE SCALE GENOMIC DNA]</scope>
    <source>
        <strain evidence="12">CBS 284.82</strain>
    </source>
</reference>
<feature type="compositionally biased region" description="Polar residues" evidence="9">
    <location>
        <begin position="374"/>
        <end position="384"/>
    </location>
</feature>
<evidence type="ECO:0000256" key="3">
    <source>
        <dbReference type="ARBA" id="ARBA00008442"/>
    </source>
</evidence>
<gene>
    <name evidence="11" type="ORF">C8A01DRAFT_14535</name>
</gene>